<evidence type="ECO:0000313" key="2">
    <source>
        <dbReference type="Proteomes" id="UP001142055"/>
    </source>
</evidence>
<dbReference type="InterPro" id="IPR017850">
    <property type="entry name" value="Alkaline_phosphatase_core_sf"/>
</dbReference>
<dbReference type="InterPro" id="IPR002591">
    <property type="entry name" value="Phosphodiest/P_Trfase"/>
</dbReference>
<dbReference type="Proteomes" id="UP001142055">
    <property type="component" value="Chromosome 2"/>
</dbReference>
<dbReference type="CDD" id="cd16018">
    <property type="entry name" value="Enpp"/>
    <property type="match status" value="1"/>
</dbReference>
<dbReference type="Gene3D" id="3.40.720.10">
    <property type="entry name" value="Alkaline Phosphatase, subunit A"/>
    <property type="match status" value="1"/>
</dbReference>
<dbReference type="GO" id="GO:0016787">
    <property type="term" value="F:hydrolase activity"/>
    <property type="evidence" value="ECO:0007669"/>
    <property type="project" value="UniProtKB-ARBA"/>
</dbReference>
<sequence length="400" mass="47323">MRPEWTPNLYRLATEHGTIGRMKSTFTTKTFPNHHSISTGLYQESHGIINNVMYDPLIKNEIFSHRKAEQQSNDWWDYQHYHHHHHHQHHNHHKNCNKRSFPITPIYIANQLYGSNRFSCCSPWIGCFAHYRNQTERARYYRPYNQSADWYEQFNWTMKHMFTNGTQMEANLALIYISEPDSTAHDNGPFGSDTMEMLKKIDIFIEYIHRCLMETFTNINLIMLSDHGLIEISPRRVIVLETFLNDSTYLAYGTNPVIHIDPIDGFERTVESALNNNLVRSLPMKIYSKDSIPNRYRYRDNRRIRSFLLVANPGWSIYSTRNEAQSMMGKRGEHGYDNQIDSMRPLFVGIGPSFKRSYFHRTSFVNVDLYPLMLHLLDIPIDQYYHQGRFHLVSGMLNEE</sequence>
<dbReference type="PANTHER" id="PTHR10151:SF120">
    <property type="entry name" value="BIS(5'-ADENOSYL)-TRIPHOSPHATASE"/>
    <property type="match status" value="1"/>
</dbReference>
<dbReference type="Gene3D" id="3.30.1360.180">
    <property type="match status" value="1"/>
</dbReference>
<dbReference type="Pfam" id="PF01663">
    <property type="entry name" value="Phosphodiest"/>
    <property type="match status" value="1"/>
</dbReference>
<name>A0A9Q0M7Q5_BLOTA</name>
<keyword evidence="2" id="KW-1185">Reference proteome</keyword>
<protein>
    <submittedName>
        <fullName evidence="1">Uncharacterized protein</fullName>
    </submittedName>
</protein>
<organism evidence="1 2">
    <name type="scientific">Blomia tropicalis</name>
    <name type="common">Mite</name>
    <dbReference type="NCBI Taxonomy" id="40697"/>
    <lineage>
        <taxon>Eukaryota</taxon>
        <taxon>Metazoa</taxon>
        <taxon>Ecdysozoa</taxon>
        <taxon>Arthropoda</taxon>
        <taxon>Chelicerata</taxon>
        <taxon>Arachnida</taxon>
        <taxon>Acari</taxon>
        <taxon>Acariformes</taxon>
        <taxon>Sarcoptiformes</taxon>
        <taxon>Astigmata</taxon>
        <taxon>Glycyphagoidea</taxon>
        <taxon>Echimyopodidae</taxon>
        <taxon>Blomia</taxon>
    </lineage>
</organism>
<dbReference type="SUPFAM" id="SSF53649">
    <property type="entry name" value="Alkaline phosphatase-like"/>
    <property type="match status" value="1"/>
</dbReference>
<proteinExistence type="predicted"/>
<gene>
    <name evidence="1" type="ORF">RDWZM_004802</name>
</gene>
<dbReference type="PANTHER" id="PTHR10151">
    <property type="entry name" value="ECTONUCLEOTIDE PYROPHOSPHATASE/PHOSPHODIESTERASE"/>
    <property type="match status" value="1"/>
</dbReference>
<reference evidence="1" key="1">
    <citation type="submission" date="2022-12" db="EMBL/GenBank/DDBJ databases">
        <title>Genome assemblies of Blomia tropicalis.</title>
        <authorList>
            <person name="Cui Y."/>
        </authorList>
    </citation>
    <scope>NUCLEOTIDE SEQUENCE</scope>
    <source>
        <tissue evidence="1">Adult mites</tissue>
    </source>
</reference>
<accession>A0A9Q0M7Q5</accession>
<dbReference type="EMBL" id="JAPWDV010000002">
    <property type="protein sequence ID" value="KAJ6218990.1"/>
    <property type="molecule type" value="Genomic_DNA"/>
</dbReference>
<evidence type="ECO:0000313" key="1">
    <source>
        <dbReference type="EMBL" id="KAJ6218990.1"/>
    </source>
</evidence>
<dbReference type="OMA" id="LASNMYD"/>
<comment type="caution">
    <text evidence="1">The sequence shown here is derived from an EMBL/GenBank/DDBJ whole genome shotgun (WGS) entry which is preliminary data.</text>
</comment>
<dbReference type="AlphaFoldDB" id="A0A9Q0M7Q5"/>